<keyword evidence="2" id="KW-0012">Acyltransferase</keyword>
<dbReference type="RefSeq" id="WP_281092699.1">
    <property type="nucleotide sequence ID" value="NZ_JARYZI010000001.1"/>
</dbReference>
<dbReference type="SUPFAM" id="SSF55729">
    <property type="entry name" value="Acyl-CoA N-acyltransferases (Nat)"/>
    <property type="match status" value="1"/>
</dbReference>
<sequence length="159" mass="18923">MRIRAANIEEMKKLWKDSESNTCKYFTEGIESRNIEFWAIEECGHIVGELYIIWNSKDKDEADGLNRAYLCALRVNERFRGKGYSSQLMMTVLNRLRSKGFKEATIGIDNREYEKLSKIYNSWGFKEHIKSINWDNHARDVENNPIYYKEPYNLYLCKL</sequence>
<dbReference type="Pfam" id="PF00583">
    <property type="entry name" value="Acetyltransf_1"/>
    <property type="match status" value="1"/>
</dbReference>
<dbReference type="GO" id="GO:0016746">
    <property type="term" value="F:acyltransferase activity"/>
    <property type="evidence" value="ECO:0007669"/>
    <property type="project" value="UniProtKB-KW"/>
</dbReference>
<evidence type="ECO:0000313" key="2">
    <source>
        <dbReference type="EMBL" id="MDH8676898.1"/>
    </source>
</evidence>
<name>A0ABT6N909_9FIRM</name>
<dbReference type="InterPro" id="IPR016181">
    <property type="entry name" value="Acyl_CoA_acyltransferase"/>
</dbReference>
<proteinExistence type="predicted"/>
<protein>
    <submittedName>
        <fullName evidence="2">GNAT family N-acetyltransferase</fullName>
        <ecNumber evidence="2">2.3.1.-</ecNumber>
    </submittedName>
</protein>
<organism evidence="2 3">
    <name type="scientific">Fusibacter bizertensis</name>
    <dbReference type="NCBI Taxonomy" id="1488331"/>
    <lineage>
        <taxon>Bacteria</taxon>
        <taxon>Bacillati</taxon>
        <taxon>Bacillota</taxon>
        <taxon>Clostridia</taxon>
        <taxon>Eubacteriales</taxon>
        <taxon>Eubacteriales Family XII. Incertae Sedis</taxon>
        <taxon>Fusibacter</taxon>
    </lineage>
</organism>
<comment type="caution">
    <text evidence="2">The sequence shown here is derived from an EMBL/GenBank/DDBJ whole genome shotgun (WGS) entry which is preliminary data.</text>
</comment>
<keyword evidence="2" id="KW-0808">Transferase</keyword>
<dbReference type="EMBL" id="JARYZI010000001">
    <property type="protein sequence ID" value="MDH8676898.1"/>
    <property type="molecule type" value="Genomic_DNA"/>
</dbReference>
<accession>A0ABT6N909</accession>
<dbReference type="PROSITE" id="PS51186">
    <property type="entry name" value="GNAT"/>
    <property type="match status" value="1"/>
</dbReference>
<dbReference type="Gene3D" id="3.40.630.30">
    <property type="match status" value="1"/>
</dbReference>
<evidence type="ECO:0000313" key="3">
    <source>
        <dbReference type="Proteomes" id="UP001158045"/>
    </source>
</evidence>
<evidence type="ECO:0000259" key="1">
    <source>
        <dbReference type="PROSITE" id="PS51186"/>
    </source>
</evidence>
<feature type="domain" description="N-acetyltransferase" evidence="1">
    <location>
        <begin position="1"/>
        <end position="153"/>
    </location>
</feature>
<dbReference type="CDD" id="cd04301">
    <property type="entry name" value="NAT_SF"/>
    <property type="match status" value="1"/>
</dbReference>
<reference evidence="2 3" key="1">
    <citation type="submission" date="2023-04" db="EMBL/GenBank/DDBJ databases">
        <title>Fusibacter bizertensis strain WBS, isolated from littoral bottom sediments of the Arctic seas - biochemical and genomic analysis.</title>
        <authorList>
            <person name="Brioukhanov A.L."/>
        </authorList>
    </citation>
    <scope>NUCLEOTIDE SEQUENCE [LARGE SCALE GENOMIC DNA]</scope>
    <source>
        <strain evidence="2 3">WBS</strain>
    </source>
</reference>
<dbReference type="InterPro" id="IPR000182">
    <property type="entry name" value="GNAT_dom"/>
</dbReference>
<dbReference type="Proteomes" id="UP001158045">
    <property type="component" value="Unassembled WGS sequence"/>
</dbReference>
<keyword evidence="3" id="KW-1185">Reference proteome</keyword>
<gene>
    <name evidence="2" type="ORF">QE109_02000</name>
</gene>
<dbReference type="EC" id="2.3.1.-" evidence="2"/>